<proteinExistence type="predicted"/>
<name>A0A4Q0NVR3_9FLAO</name>
<dbReference type="AlphaFoldDB" id="A0A4Q0NVR3"/>
<evidence type="ECO:0000313" key="2">
    <source>
        <dbReference type="Proteomes" id="UP000289821"/>
    </source>
</evidence>
<evidence type="ECO:0008006" key="3">
    <source>
        <dbReference type="Google" id="ProtNLM"/>
    </source>
</evidence>
<evidence type="ECO:0000313" key="1">
    <source>
        <dbReference type="EMBL" id="RXG15167.1"/>
    </source>
</evidence>
<organism evidence="1 2">
    <name type="scientific">Leeuwenhoekiella aestuarii</name>
    <dbReference type="NCBI Taxonomy" id="2249426"/>
    <lineage>
        <taxon>Bacteria</taxon>
        <taxon>Pseudomonadati</taxon>
        <taxon>Bacteroidota</taxon>
        <taxon>Flavobacteriia</taxon>
        <taxon>Flavobacteriales</taxon>
        <taxon>Flavobacteriaceae</taxon>
        <taxon>Leeuwenhoekiella</taxon>
    </lineage>
</organism>
<comment type="caution">
    <text evidence="1">The sequence shown here is derived from an EMBL/GenBank/DDBJ whole genome shotgun (WGS) entry which is preliminary data.</text>
</comment>
<sequence>MLNSSISYIMKLSLITLLFLISISSSTNQIFPKQDNDELIIGTWELQGFYHYDGNEITDTVPTTDGYRQIKMYTKDHVMWTRYVPKDSVEWFGYGSYVASEDQLIETLEYGSESMMNVIDTLRIFTFELQISENEYSQITVDEEGNRIFSENYKRIE</sequence>
<keyword evidence="2" id="KW-1185">Reference proteome</keyword>
<accession>A0A4Q0NVR3</accession>
<gene>
    <name evidence="1" type="ORF">DSM04_10355</name>
</gene>
<dbReference type="Proteomes" id="UP000289821">
    <property type="component" value="Unassembled WGS sequence"/>
</dbReference>
<protein>
    <recommendedName>
        <fullName evidence="3">Lipocalin-like protein</fullName>
    </recommendedName>
</protein>
<reference evidence="1 2" key="1">
    <citation type="submission" date="2018-07" db="EMBL/GenBank/DDBJ databases">
        <title>Leeuwenhoekiella genomics.</title>
        <authorList>
            <person name="Tahon G."/>
            <person name="Willems A."/>
        </authorList>
    </citation>
    <scope>NUCLEOTIDE SEQUENCE [LARGE SCALE GENOMIC DNA]</scope>
    <source>
        <strain evidence="1 2">R-50232</strain>
    </source>
</reference>
<dbReference type="EMBL" id="QOVI01000003">
    <property type="protein sequence ID" value="RXG15167.1"/>
    <property type="molecule type" value="Genomic_DNA"/>
</dbReference>